<evidence type="ECO:0000256" key="1">
    <source>
        <dbReference type="SAM" id="MobiDB-lite"/>
    </source>
</evidence>
<keyword evidence="2" id="KW-0812">Transmembrane</keyword>
<dbReference type="AlphaFoldDB" id="A0A4U7KM84"/>
<dbReference type="GeneID" id="40729128"/>
<dbReference type="KEGG" id="sgra:EX895_006233"/>
<keyword evidence="2" id="KW-0472">Membrane</keyword>
<feature type="transmembrane region" description="Helical" evidence="2">
    <location>
        <begin position="41"/>
        <end position="74"/>
    </location>
</feature>
<dbReference type="Proteomes" id="UP000306050">
    <property type="component" value="Chromosome SGRAM_8"/>
</dbReference>
<feature type="transmembrane region" description="Helical" evidence="2">
    <location>
        <begin position="370"/>
        <end position="388"/>
    </location>
</feature>
<feature type="region of interest" description="Disordered" evidence="1">
    <location>
        <begin position="527"/>
        <end position="598"/>
    </location>
</feature>
<accession>A0A4U7KM84</accession>
<evidence type="ECO:0000313" key="3">
    <source>
        <dbReference type="EMBL" id="TKY85153.1"/>
    </source>
</evidence>
<dbReference type="RefSeq" id="XP_029737138.1">
    <property type="nucleotide sequence ID" value="XM_029886825.1"/>
</dbReference>
<feature type="compositionally biased region" description="Polar residues" evidence="1">
    <location>
        <begin position="584"/>
        <end position="598"/>
    </location>
</feature>
<feature type="region of interest" description="Disordered" evidence="1">
    <location>
        <begin position="480"/>
        <end position="499"/>
    </location>
</feature>
<feature type="compositionally biased region" description="Basic and acidic residues" evidence="1">
    <location>
        <begin position="539"/>
        <end position="551"/>
    </location>
</feature>
<organism evidence="3 4">
    <name type="scientific">Sporisorium graminicola</name>
    <dbReference type="NCBI Taxonomy" id="280036"/>
    <lineage>
        <taxon>Eukaryota</taxon>
        <taxon>Fungi</taxon>
        <taxon>Dikarya</taxon>
        <taxon>Basidiomycota</taxon>
        <taxon>Ustilaginomycotina</taxon>
        <taxon>Ustilaginomycetes</taxon>
        <taxon>Ustilaginales</taxon>
        <taxon>Ustilaginaceae</taxon>
        <taxon>Sporisorium</taxon>
    </lineage>
</organism>
<feature type="compositionally biased region" description="Polar residues" evidence="1">
    <location>
        <begin position="657"/>
        <end position="678"/>
    </location>
</feature>
<evidence type="ECO:0000313" key="4">
    <source>
        <dbReference type="Proteomes" id="UP000306050"/>
    </source>
</evidence>
<reference evidence="3 4" key="1">
    <citation type="submission" date="2019-05" db="EMBL/GenBank/DDBJ databases">
        <title>Sporisorium graminicola CBS 10092 draft sequencing and annotation.</title>
        <authorList>
            <person name="Solano-Gonzalez S."/>
            <person name="Caddick M.X."/>
            <person name="Darby A."/>
        </authorList>
    </citation>
    <scope>NUCLEOTIDE SEQUENCE [LARGE SCALE GENOMIC DNA]</scope>
    <source>
        <strain evidence="3 4">CBS 10092</strain>
    </source>
</reference>
<feature type="transmembrane region" description="Helical" evidence="2">
    <location>
        <begin position="323"/>
        <end position="350"/>
    </location>
</feature>
<name>A0A4U7KM84_9BASI</name>
<dbReference type="EMBL" id="SRRM01000021">
    <property type="protein sequence ID" value="TKY85153.1"/>
    <property type="molecule type" value="Genomic_DNA"/>
</dbReference>
<feature type="transmembrane region" description="Helical" evidence="2">
    <location>
        <begin position="209"/>
        <end position="239"/>
    </location>
</feature>
<protein>
    <submittedName>
        <fullName evidence="3">Uncharacterized protein</fullName>
    </submittedName>
</protein>
<keyword evidence="2" id="KW-1133">Transmembrane helix</keyword>
<feature type="transmembrane region" description="Helical" evidence="2">
    <location>
        <begin position="136"/>
        <end position="158"/>
    </location>
</feature>
<feature type="transmembrane region" description="Helical" evidence="2">
    <location>
        <begin position="6"/>
        <end position="29"/>
    </location>
</feature>
<gene>
    <name evidence="3" type="ORF">EX895_006233</name>
</gene>
<keyword evidence="4" id="KW-1185">Reference proteome</keyword>
<dbReference type="OrthoDB" id="2545510at2759"/>
<sequence length="678" mass="74621">MTTSSVNQLYVCIASISILGIVSASMILHRLICGRAWFLKLWYVSGGTFVIPNAVFAFLGCQACFGFNWIIYAFVTIRHYQVHTFQATYFVYKPLTFCPLWVGGWWTAFGIAGAFPDALTLKVKGSKQKRLIVSPLVFNIACWGGPAVQVCSLLAPAFPAVRKNISASSDFGVWREDVQAALQGSAEGASYDELRARALKIWLQISQAYWYYSVVMLCWCGWGIVSLIAHVPMGGHVLLRIRRQLKIEKRKIQVASNRPTAVSLEFGTIDASDSKAVQEQKDHFCTATSRVFPPLKESPTTRRKSKQINRTPEERRLRNLRRLLINLEVQYFGIALAVMFFITGAGIDAFQIYDAARHNYIMRVEEQSNLFAAWSMVLFASLIFWCIFQRSFDPSLSIDLSDEEPSPIAPRSTLKMLVKPFLCSPSTDQSPQMVTPRVDKDDAASRVSSLQNLCVRKDSEGGTGLDRSSTCVAINSDSEKKSLGWPSQIPTPQTPTLDLSPVSISSKESFADDTIEVYYASPPSAEVTASSGVTVPESPGHDGFHLADPKTHHGAAPRDGGDQEIQIGSSQRKLLGESGPLRQGSMTSLRQRSNTLTHSSRVLPRRPVTGSDATGRFGLASTRWEASLLDTEGKCFDPLGSHVETALGQPQAESKRQTLPGTPEAQTKSSTQVTANLS</sequence>
<feature type="compositionally biased region" description="Polar residues" evidence="1">
    <location>
        <begin position="488"/>
        <end position="499"/>
    </location>
</feature>
<feature type="region of interest" description="Disordered" evidence="1">
    <location>
        <begin position="640"/>
        <end position="678"/>
    </location>
</feature>
<comment type="caution">
    <text evidence="3">The sequence shown here is derived from an EMBL/GenBank/DDBJ whole genome shotgun (WGS) entry which is preliminary data.</text>
</comment>
<evidence type="ECO:0000256" key="2">
    <source>
        <dbReference type="SAM" id="Phobius"/>
    </source>
</evidence>
<feature type="transmembrane region" description="Helical" evidence="2">
    <location>
        <begin position="94"/>
        <end position="115"/>
    </location>
</feature>
<proteinExistence type="predicted"/>